<proteinExistence type="predicted"/>
<reference evidence="3" key="1">
    <citation type="submission" date="2025-08" db="UniProtKB">
        <authorList>
            <consortium name="RefSeq"/>
        </authorList>
    </citation>
    <scope>IDENTIFICATION</scope>
    <source>
        <tissue evidence="3">Skeletal muscle</tissue>
    </source>
</reference>
<name>A0A6I9YRY0_9SAUR</name>
<evidence type="ECO:0000256" key="1">
    <source>
        <dbReference type="SAM" id="MobiDB-lite"/>
    </source>
</evidence>
<dbReference type="GeneID" id="106553020"/>
<dbReference type="RefSeq" id="XP_013926916.1">
    <property type="nucleotide sequence ID" value="XM_014071441.1"/>
</dbReference>
<evidence type="ECO:0000313" key="2">
    <source>
        <dbReference type="Proteomes" id="UP000504617"/>
    </source>
</evidence>
<feature type="region of interest" description="Disordered" evidence="1">
    <location>
        <begin position="263"/>
        <end position="328"/>
    </location>
</feature>
<organism evidence="2 3">
    <name type="scientific">Thamnophis sirtalis</name>
    <dbReference type="NCBI Taxonomy" id="35019"/>
    <lineage>
        <taxon>Eukaryota</taxon>
        <taxon>Metazoa</taxon>
        <taxon>Chordata</taxon>
        <taxon>Craniata</taxon>
        <taxon>Vertebrata</taxon>
        <taxon>Euteleostomi</taxon>
        <taxon>Lepidosauria</taxon>
        <taxon>Squamata</taxon>
        <taxon>Bifurcata</taxon>
        <taxon>Unidentata</taxon>
        <taxon>Episquamata</taxon>
        <taxon>Toxicofera</taxon>
        <taxon>Serpentes</taxon>
        <taxon>Colubroidea</taxon>
        <taxon>Colubridae</taxon>
        <taxon>Natricinae</taxon>
        <taxon>Thamnophis</taxon>
    </lineage>
</organism>
<dbReference type="AlphaFoldDB" id="A0A6I9YRY0"/>
<dbReference type="InterPro" id="IPR037394">
    <property type="entry name" value="TBATA-like"/>
</dbReference>
<protein>
    <submittedName>
        <fullName evidence="3">Uncharacterized protein C4orf17 homolog</fullName>
    </submittedName>
</protein>
<dbReference type="Pfam" id="PF15256">
    <property type="entry name" value="SPATIAL"/>
    <property type="match status" value="1"/>
</dbReference>
<dbReference type="KEGG" id="tsr:106553020"/>
<dbReference type="PANTHER" id="PTHR33772">
    <property type="entry name" value="THYMUS, BRAIN AND TESTES-ASSOCIATED"/>
    <property type="match status" value="1"/>
</dbReference>
<feature type="compositionally biased region" description="Polar residues" evidence="1">
    <location>
        <begin position="266"/>
        <end position="284"/>
    </location>
</feature>
<evidence type="ECO:0000313" key="3">
    <source>
        <dbReference type="RefSeq" id="XP_013926916.1"/>
    </source>
</evidence>
<accession>A0A6I9YRY0</accession>
<dbReference type="PANTHER" id="PTHR33772:SF2">
    <property type="entry name" value="RIKEN CDNA 4930579F01 GENE"/>
    <property type="match status" value="1"/>
</dbReference>
<dbReference type="OrthoDB" id="9982103at2759"/>
<keyword evidence="2" id="KW-1185">Reference proteome</keyword>
<sequence>MPHELLHGEKQSLKMNINFRQQPELQLNYKGTAKQNSNEPLQRGGTYFVCRHSPHPKNVCHIKGLNDAPVCFVRDRGYNEGHFVMPGPAYNQPHRHLGNTADKIFPNNTLPALVTEGVGVTLPHLTKDEGAELKSQGRNTPLLRKKDEPLTKYLEDRPQSRASQDLHLLPLQRTHYKENFKENMNYAPSYLDQEIKILEKLCDILQTDTIGGIQKWLSKASVRDKEFVSNFIRSDMTSRDLLYFKPIVQPESELPNIQALLRGQKGTPNEGSRVRTSSQASLVSRGSRPDTEISHLFAKRGKIDENEEDLPSSSANPSSSTQSAFSAQNNNLLLYHKTRLKKT</sequence>
<dbReference type="Proteomes" id="UP000504617">
    <property type="component" value="Unplaced"/>
</dbReference>
<feature type="compositionally biased region" description="Low complexity" evidence="1">
    <location>
        <begin position="311"/>
        <end position="328"/>
    </location>
</feature>
<gene>
    <name evidence="3" type="primary">LOC106553020</name>
</gene>